<protein>
    <submittedName>
        <fullName evidence="2">Centromere protein V-like protein 3</fullName>
    </submittedName>
</protein>
<accession>A0ABD2DPU3</accession>
<sequence length="180" mass="18861">SWTWARSASAGRRSGSCRASAARAPSRSRWTPSSTRAWCITQGAATAARSALRCGPPQICACWIAAAGCARSSSTATSWSRPRASCSSRAQRARSPIHPTRARRCTVSAAGAGCRVSTQLSLTPGCTASPRTAWTRAPCAAWSSREVDGGDREEAATKEHTTTQNASTEAAPARPPAKEQ</sequence>
<name>A0ABD2DPU3_DAUMA</name>
<feature type="compositionally biased region" description="Basic and acidic residues" evidence="1">
    <location>
        <begin position="145"/>
        <end position="161"/>
    </location>
</feature>
<evidence type="ECO:0000313" key="3">
    <source>
        <dbReference type="Proteomes" id="UP001610411"/>
    </source>
</evidence>
<gene>
    <name evidence="2" type="ORF">WCI35_024265</name>
</gene>
<dbReference type="EMBL" id="JBFSEQ010000009">
    <property type="protein sequence ID" value="KAL2768735.1"/>
    <property type="molecule type" value="Genomic_DNA"/>
</dbReference>
<reference evidence="2 3" key="1">
    <citation type="journal article" date="2024" name="G3 (Bethesda)">
        <title>A hybrid genome assembly of the endangered aye-aye (Daubentonia madagascariensis).</title>
        <authorList>
            <person name="Versoza C.J."/>
            <person name="Pfeifer S.P."/>
        </authorList>
    </citation>
    <scope>NUCLEOTIDE SEQUENCE [LARGE SCALE GENOMIC DNA]</scope>
    <source>
        <strain evidence="2">6821</strain>
    </source>
</reference>
<evidence type="ECO:0000313" key="2">
    <source>
        <dbReference type="EMBL" id="KAL2768735.1"/>
    </source>
</evidence>
<comment type="caution">
    <text evidence="2">The sequence shown here is derived from an EMBL/GenBank/DDBJ whole genome shotgun (WGS) entry which is preliminary data.</text>
</comment>
<keyword evidence="3" id="KW-1185">Reference proteome</keyword>
<feature type="non-terminal residue" evidence="2">
    <location>
        <position position="1"/>
    </location>
</feature>
<organism evidence="2 3">
    <name type="scientific">Daubentonia madagascariensis</name>
    <name type="common">Aye-aye</name>
    <name type="synonym">Sciurus madagascariensis</name>
    <dbReference type="NCBI Taxonomy" id="31869"/>
    <lineage>
        <taxon>Eukaryota</taxon>
        <taxon>Metazoa</taxon>
        <taxon>Chordata</taxon>
        <taxon>Craniata</taxon>
        <taxon>Vertebrata</taxon>
        <taxon>Euteleostomi</taxon>
        <taxon>Mammalia</taxon>
        <taxon>Eutheria</taxon>
        <taxon>Euarchontoglires</taxon>
        <taxon>Primates</taxon>
        <taxon>Strepsirrhini</taxon>
        <taxon>Chiromyiformes</taxon>
        <taxon>Daubentoniidae</taxon>
        <taxon>Daubentonia</taxon>
    </lineage>
</organism>
<dbReference type="AlphaFoldDB" id="A0ABD2DPU3"/>
<evidence type="ECO:0000256" key="1">
    <source>
        <dbReference type="SAM" id="MobiDB-lite"/>
    </source>
</evidence>
<dbReference type="Proteomes" id="UP001610411">
    <property type="component" value="Unassembled WGS sequence"/>
</dbReference>
<proteinExistence type="predicted"/>
<feature type="region of interest" description="Disordered" evidence="1">
    <location>
        <begin position="141"/>
        <end position="180"/>
    </location>
</feature>